<accession>A0ABN7WQC8</accession>
<gene>
    <name evidence="1" type="ORF">GMARGA_LOCUS33139</name>
</gene>
<dbReference type="Proteomes" id="UP000789901">
    <property type="component" value="Unassembled WGS sequence"/>
</dbReference>
<keyword evidence="2" id="KW-1185">Reference proteome</keyword>
<evidence type="ECO:0000313" key="2">
    <source>
        <dbReference type="Proteomes" id="UP000789901"/>
    </source>
</evidence>
<protein>
    <submittedName>
        <fullName evidence="1">44121_t:CDS:1</fullName>
    </submittedName>
</protein>
<evidence type="ECO:0000313" key="1">
    <source>
        <dbReference type="EMBL" id="CAG8836651.1"/>
    </source>
</evidence>
<feature type="non-terminal residue" evidence="1">
    <location>
        <position position="45"/>
    </location>
</feature>
<proteinExistence type="predicted"/>
<organism evidence="1 2">
    <name type="scientific">Gigaspora margarita</name>
    <dbReference type="NCBI Taxonomy" id="4874"/>
    <lineage>
        <taxon>Eukaryota</taxon>
        <taxon>Fungi</taxon>
        <taxon>Fungi incertae sedis</taxon>
        <taxon>Mucoromycota</taxon>
        <taxon>Glomeromycotina</taxon>
        <taxon>Glomeromycetes</taxon>
        <taxon>Diversisporales</taxon>
        <taxon>Gigasporaceae</taxon>
        <taxon>Gigaspora</taxon>
    </lineage>
</organism>
<reference evidence="1 2" key="1">
    <citation type="submission" date="2021-06" db="EMBL/GenBank/DDBJ databases">
        <authorList>
            <person name="Kallberg Y."/>
            <person name="Tangrot J."/>
            <person name="Rosling A."/>
        </authorList>
    </citation>
    <scope>NUCLEOTIDE SEQUENCE [LARGE SCALE GENOMIC DNA]</scope>
    <source>
        <strain evidence="1 2">120-4 pot B 10/14</strain>
    </source>
</reference>
<name>A0ABN7WQC8_GIGMA</name>
<dbReference type="EMBL" id="CAJVQB010054082">
    <property type="protein sequence ID" value="CAG8836651.1"/>
    <property type="molecule type" value="Genomic_DNA"/>
</dbReference>
<sequence length="45" mass="5157">MTNIAIINIYYIDLERGKAKEDVATQVVNIYNIDLEQVEVTKSID</sequence>
<comment type="caution">
    <text evidence="1">The sequence shown here is derived from an EMBL/GenBank/DDBJ whole genome shotgun (WGS) entry which is preliminary data.</text>
</comment>